<evidence type="ECO:0000313" key="1">
    <source>
        <dbReference type="Proteomes" id="UP000887574"/>
    </source>
</evidence>
<organism evidence="1 2">
    <name type="scientific">Ditylenchus dipsaci</name>
    <dbReference type="NCBI Taxonomy" id="166011"/>
    <lineage>
        <taxon>Eukaryota</taxon>
        <taxon>Metazoa</taxon>
        <taxon>Ecdysozoa</taxon>
        <taxon>Nematoda</taxon>
        <taxon>Chromadorea</taxon>
        <taxon>Rhabditida</taxon>
        <taxon>Tylenchina</taxon>
        <taxon>Tylenchomorpha</taxon>
        <taxon>Sphaerularioidea</taxon>
        <taxon>Anguinidae</taxon>
        <taxon>Anguininae</taxon>
        <taxon>Ditylenchus</taxon>
    </lineage>
</organism>
<reference evidence="2" key="1">
    <citation type="submission" date="2022-11" db="UniProtKB">
        <authorList>
            <consortium name="WormBaseParasite"/>
        </authorList>
    </citation>
    <scope>IDENTIFICATION</scope>
</reference>
<keyword evidence="1" id="KW-1185">Reference proteome</keyword>
<dbReference type="Proteomes" id="UP000887574">
    <property type="component" value="Unplaced"/>
</dbReference>
<protein>
    <submittedName>
        <fullName evidence="2">Uncharacterized protein</fullName>
    </submittedName>
</protein>
<proteinExistence type="predicted"/>
<evidence type="ECO:0000313" key="2">
    <source>
        <dbReference type="WBParaSite" id="jg13124"/>
    </source>
</evidence>
<dbReference type="AlphaFoldDB" id="A0A915CX84"/>
<accession>A0A915CX84</accession>
<dbReference type="WBParaSite" id="jg13124">
    <property type="protein sequence ID" value="jg13124"/>
    <property type="gene ID" value="jg13124"/>
</dbReference>
<sequence>MYIHQFDKLEKIFLNYRSQKYFRLLFLEMSLMLAEQPFDMRVYPYQGIHGHLEKPSTNASYPQVNPGTSSETGICPIIRQQTRIY</sequence>
<name>A0A915CX84_9BILA</name>